<dbReference type="OrthoDB" id="4505928at2759"/>
<organism evidence="2 3">
    <name type="scientific">Cordyceps confragosa</name>
    <name type="common">Lecanicillium lecanii</name>
    <dbReference type="NCBI Taxonomy" id="2714763"/>
    <lineage>
        <taxon>Eukaryota</taxon>
        <taxon>Fungi</taxon>
        <taxon>Dikarya</taxon>
        <taxon>Ascomycota</taxon>
        <taxon>Pezizomycotina</taxon>
        <taxon>Sordariomycetes</taxon>
        <taxon>Hypocreomycetidae</taxon>
        <taxon>Hypocreales</taxon>
        <taxon>Cordycipitaceae</taxon>
        <taxon>Akanthomyces</taxon>
    </lineage>
</organism>
<name>A0A179I7N7_CORDF</name>
<accession>A0A179I7N7</accession>
<evidence type="ECO:0000313" key="2">
    <source>
        <dbReference type="EMBL" id="OAQ97718.1"/>
    </source>
</evidence>
<dbReference type="EMBL" id="LUKN01003225">
    <property type="protein sequence ID" value="OAQ97718.1"/>
    <property type="molecule type" value="Genomic_DNA"/>
</dbReference>
<dbReference type="PANTHER" id="PTHR42070:SF1">
    <property type="entry name" value="FILAMENT ASSOCIATED PROTEIN, PUTATIVE (AFU_ORTHOLOGUE AFUA_8G06630)-RELATED"/>
    <property type="match status" value="1"/>
</dbReference>
<dbReference type="Proteomes" id="UP000243081">
    <property type="component" value="Unassembled WGS sequence"/>
</dbReference>
<dbReference type="OMA" id="SHNREIQ"/>
<evidence type="ECO:0008006" key="4">
    <source>
        <dbReference type="Google" id="ProtNLM"/>
    </source>
</evidence>
<feature type="region of interest" description="Disordered" evidence="1">
    <location>
        <begin position="1"/>
        <end position="21"/>
    </location>
</feature>
<comment type="caution">
    <text evidence="2">The sequence shown here is derived from an EMBL/GenBank/DDBJ whole genome shotgun (WGS) entry which is preliminary data.</text>
</comment>
<feature type="region of interest" description="Disordered" evidence="1">
    <location>
        <begin position="234"/>
        <end position="255"/>
    </location>
</feature>
<dbReference type="PANTHER" id="PTHR42070">
    <property type="entry name" value="FILAMENT ASSOCIATED PROTEIN, PUTATIVE (AFU_ORTHOLOGUE AFUA_8G06630)-RELATED"/>
    <property type="match status" value="1"/>
</dbReference>
<sequence length="255" mass="27876">MSTPAQKANLARIRDNQRRSRARRREYLQELEQRLRLCELQGIEATTEVQGAARRVAEENRQLRQLLNEHGFSDEYISRFLQAGVAGAPEMNRGQTFATGEPGMAAHTLQQAIVPRRPANLDANIPFSVTNQVLSDSSISSTPSVSSSAPWDAIAAESSYSHNREIQLQAATMPSQPPQQQYSAAMFMGNQARGPEAYLDQTAQLSSLASTPGMAQSIQQQQQDRGQMHYDGTLNAYQAANDGSYGDGSTGGWTG</sequence>
<evidence type="ECO:0000256" key="1">
    <source>
        <dbReference type="SAM" id="MobiDB-lite"/>
    </source>
</evidence>
<gene>
    <name evidence="2" type="ORF">LLEC1_04336</name>
</gene>
<dbReference type="AlphaFoldDB" id="A0A179I7N7"/>
<keyword evidence="3" id="KW-1185">Reference proteome</keyword>
<evidence type="ECO:0000313" key="3">
    <source>
        <dbReference type="Proteomes" id="UP000243081"/>
    </source>
</evidence>
<protein>
    <recommendedName>
        <fullName evidence="4">BZIP domain-containing protein</fullName>
    </recommendedName>
</protein>
<reference evidence="2 3" key="1">
    <citation type="submission" date="2016-03" db="EMBL/GenBank/DDBJ databases">
        <title>Fine-scale spatial genetic structure of a fungal parasite of coffee scale insects.</title>
        <authorList>
            <person name="Jackson D."/>
            <person name="Zemenick K.A."/>
            <person name="Malloure B."/>
            <person name="Quandt C.A."/>
            <person name="James T.Y."/>
        </authorList>
    </citation>
    <scope>NUCLEOTIDE SEQUENCE [LARGE SCALE GENOMIC DNA]</scope>
    <source>
        <strain evidence="2 3">UM487</strain>
    </source>
</reference>
<proteinExistence type="predicted"/>
<feature type="compositionally biased region" description="Gly residues" evidence="1">
    <location>
        <begin position="245"/>
        <end position="255"/>
    </location>
</feature>